<sequence>MARAPYLHSVRGLHKPLCVLRSRYAISYAERSYVGNGKLWNFGCSKLNHNVPAPAPHRPRAGPGRVVSQPFFPPYVMWKLLYPDKNGTEEGSRFKTIVSQLLNVKPSTLAKDGLRVAE</sequence>
<name>A0A4C1VPU2_EUMVA</name>
<evidence type="ECO:0000313" key="1">
    <source>
        <dbReference type="EMBL" id="GBP40681.1"/>
    </source>
</evidence>
<evidence type="ECO:0000313" key="2">
    <source>
        <dbReference type="Proteomes" id="UP000299102"/>
    </source>
</evidence>
<keyword evidence="2" id="KW-1185">Reference proteome</keyword>
<organism evidence="1 2">
    <name type="scientific">Eumeta variegata</name>
    <name type="common">Bagworm moth</name>
    <name type="synonym">Eumeta japonica</name>
    <dbReference type="NCBI Taxonomy" id="151549"/>
    <lineage>
        <taxon>Eukaryota</taxon>
        <taxon>Metazoa</taxon>
        <taxon>Ecdysozoa</taxon>
        <taxon>Arthropoda</taxon>
        <taxon>Hexapoda</taxon>
        <taxon>Insecta</taxon>
        <taxon>Pterygota</taxon>
        <taxon>Neoptera</taxon>
        <taxon>Endopterygota</taxon>
        <taxon>Lepidoptera</taxon>
        <taxon>Glossata</taxon>
        <taxon>Ditrysia</taxon>
        <taxon>Tineoidea</taxon>
        <taxon>Psychidae</taxon>
        <taxon>Oiketicinae</taxon>
        <taxon>Eumeta</taxon>
    </lineage>
</organism>
<gene>
    <name evidence="1" type="ORF">EVAR_36417_1</name>
</gene>
<dbReference type="Proteomes" id="UP000299102">
    <property type="component" value="Unassembled WGS sequence"/>
</dbReference>
<proteinExistence type="predicted"/>
<protein>
    <submittedName>
        <fullName evidence="1">Uncharacterized protein</fullName>
    </submittedName>
</protein>
<dbReference type="AlphaFoldDB" id="A0A4C1VPU2"/>
<dbReference type="EMBL" id="BGZK01000386">
    <property type="protein sequence ID" value="GBP40681.1"/>
    <property type="molecule type" value="Genomic_DNA"/>
</dbReference>
<accession>A0A4C1VPU2</accession>
<comment type="caution">
    <text evidence="1">The sequence shown here is derived from an EMBL/GenBank/DDBJ whole genome shotgun (WGS) entry which is preliminary data.</text>
</comment>
<reference evidence="1 2" key="1">
    <citation type="journal article" date="2019" name="Commun. Biol.">
        <title>The bagworm genome reveals a unique fibroin gene that provides high tensile strength.</title>
        <authorList>
            <person name="Kono N."/>
            <person name="Nakamura H."/>
            <person name="Ohtoshi R."/>
            <person name="Tomita M."/>
            <person name="Numata K."/>
            <person name="Arakawa K."/>
        </authorList>
    </citation>
    <scope>NUCLEOTIDE SEQUENCE [LARGE SCALE GENOMIC DNA]</scope>
</reference>